<feature type="domain" description="Thioredoxin" evidence="4">
    <location>
        <begin position="41"/>
        <end position="222"/>
    </location>
</feature>
<feature type="transmembrane region" description="Helical" evidence="3">
    <location>
        <begin position="21"/>
        <end position="41"/>
    </location>
</feature>
<accession>A0A157Z2F9</accession>
<dbReference type="SUPFAM" id="SSF52833">
    <property type="entry name" value="Thioredoxin-like"/>
    <property type="match status" value="1"/>
</dbReference>
<reference evidence="5" key="1">
    <citation type="submission" date="2016-01" db="EMBL/GenBank/DDBJ databases">
        <authorList>
            <person name="Peeters C."/>
        </authorList>
    </citation>
    <scope>NUCLEOTIDE SEQUENCE [LARGE SCALE GENOMIC DNA]</scope>
    <source>
        <strain evidence="5">LMG 29326</strain>
    </source>
</reference>
<evidence type="ECO:0000256" key="3">
    <source>
        <dbReference type="SAM" id="Phobius"/>
    </source>
</evidence>
<evidence type="ECO:0000259" key="4">
    <source>
        <dbReference type="PROSITE" id="PS51352"/>
    </source>
</evidence>
<protein>
    <submittedName>
        <fullName evidence="5">DSBA-like thioredoxin domain protein</fullName>
    </submittedName>
</protein>
<dbReference type="Gene3D" id="3.40.30.10">
    <property type="entry name" value="Glutaredoxin"/>
    <property type="match status" value="1"/>
</dbReference>
<dbReference type="CDD" id="cd02972">
    <property type="entry name" value="DsbA_family"/>
    <property type="match status" value="1"/>
</dbReference>
<keyword evidence="3" id="KW-0472">Membrane</keyword>
<dbReference type="PANTHER" id="PTHR13887:SF56">
    <property type="entry name" value="THIOREDOXIN-LIKE REDUCTASE RV2466C"/>
    <property type="match status" value="1"/>
</dbReference>
<proteinExistence type="inferred from homology"/>
<dbReference type="OrthoDB" id="9780340at2"/>
<evidence type="ECO:0000256" key="2">
    <source>
        <dbReference type="SAM" id="MobiDB-lite"/>
    </source>
</evidence>
<gene>
    <name evidence="5" type="ORF">AWB83_00107</name>
</gene>
<dbReference type="RefSeq" id="WP_087042305.1">
    <property type="nucleotide sequence ID" value="NZ_FCOB02000001.1"/>
</dbReference>
<dbReference type="InterPro" id="IPR036249">
    <property type="entry name" value="Thioredoxin-like_sf"/>
</dbReference>
<keyword evidence="6" id="KW-1185">Reference proteome</keyword>
<dbReference type="InterPro" id="IPR012336">
    <property type="entry name" value="Thioredoxin-like_fold"/>
</dbReference>
<comment type="similarity">
    <text evidence="1">Belongs to the thioredoxin family. DsbA subfamily.</text>
</comment>
<dbReference type="InterPro" id="IPR013766">
    <property type="entry name" value="Thioredoxin_domain"/>
</dbReference>
<dbReference type="Pfam" id="PF13462">
    <property type="entry name" value="Thioredoxin_4"/>
    <property type="match status" value="1"/>
</dbReference>
<dbReference type="AlphaFoldDB" id="A0A157Z2F9"/>
<dbReference type="PROSITE" id="PS51352">
    <property type="entry name" value="THIOREDOXIN_2"/>
    <property type="match status" value="1"/>
</dbReference>
<name>A0A157Z2F9_9BURK</name>
<keyword evidence="3" id="KW-0812">Transmembrane</keyword>
<organism evidence="5 6">
    <name type="scientific">Caballeronia ptereochthonis</name>
    <dbReference type="NCBI Taxonomy" id="1777144"/>
    <lineage>
        <taxon>Bacteria</taxon>
        <taxon>Pseudomonadati</taxon>
        <taxon>Pseudomonadota</taxon>
        <taxon>Betaproteobacteria</taxon>
        <taxon>Burkholderiales</taxon>
        <taxon>Burkholderiaceae</taxon>
        <taxon>Caballeronia</taxon>
    </lineage>
</organism>
<evidence type="ECO:0000313" key="5">
    <source>
        <dbReference type="EMBL" id="SAK39662.1"/>
    </source>
</evidence>
<dbReference type="STRING" id="1777144.AWB83_00107"/>
<dbReference type="Proteomes" id="UP000054978">
    <property type="component" value="Unassembled WGS sequence"/>
</dbReference>
<feature type="region of interest" description="Disordered" evidence="2">
    <location>
        <begin position="225"/>
        <end position="248"/>
    </location>
</feature>
<dbReference type="EMBL" id="FCOB02000001">
    <property type="protein sequence ID" value="SAK39662.1"/>
    <property type="molecule type" value="Genomic_DNA"/>
</dbReference>
<sequence>MRPWYALNHTWRKVSLVHRRAVLSTIVGIALVAVIAMVVGVRHRSPSPSTATPPWVYGNVQARYTLVEYADLECPYCKAYFPVLKAWIDTHPEVNWQWQHRPLALHEPAATREAWLAECAGRTNGNAGFWRAVTWIYANTRGDGEGWPASAAFPQTSRKLKACLQNPDVGKAVQAQAEAASRAGIDATPTVKLVDRSSGKTLVLEGAVDGDTLLSAMDWLADSSRISAPPTSVTGGPQTRSARSSSNP</sequence>
<dbReference type="PANTHER" id="PTHR13887">
    <property type="entry name" value="GLUTATHIONE S-TRANSFERASE KAPPA"/>
    <property type="match status" value="1"/>
</dbReference>
<keyword evidence="3" id="KW-1133">Transmembrane helix</keyword>
<evidence type="ECO:0000256" key="1">
    <source>
        <dbReference type="ARBA" id="ARBA00005791"/>
    </source>
</evidence>
<evidence type="ECO:0000313" key="6">
    <source>
        <dbReference type="Proteomes" id="UP000054978"/>
    </source>
</evidence>
<comment type="caution">
    <text evidence="5">The sequence shown here is derived from an EMBL/GenBank/DDBJ whole genome shotgun (WGS) entry which is preliminary data.</text>
</comment>